<gene>
    <name evidence="10" type="ORF">ACFSUQ_00945</name>
</gene>
<comment type="subcellular location">
    <subcellularLocation>
        <location evidence="1">Cell membrane</location>
        <topology evidence="1">Multi-pass membrane protein</topology>
    </subcellularLocation>
</comment>
<feature type="transmembrane region" description="Helical" evidence="9">
    <location>
        <begin position="12"/>
        <end position="35"/>
    </location>
</feature>
<evidence type="ECO:0000256" key="6">
    <source>
        <dbReference type="ARBA" id="ARBA00022989"/>
    </source>
</evidence>
<feature type="transmembrane region" description="Helical" evidence="9">
    <location>
        <begin position="138"/>
        <end position="160"/>
    </location>
</feature>
<evidence type="ECO:0000313" key="10">
    <source>
        <dbReference type="EMBL" id="MFD2673876.1"/>
    </source>
</evidence>
<evidence type="ECO:0000313" key="11">
    <source>
        <dbReference type="Proteomes" id="UP001597453"/>
    </source>
</evidence>
<feature type="region of interest" description="Disordered" evidence="8">
    <location>
        <begin position="322"/>
        <end position="350"/>
    </location>
</feature>
<keyword evidence="6 9" id="KW-1133">Transmembrane helix</keyword>
<dbReference type="PANTHER" id="PTHR30472:SF27">
    <property type="entry name" value="PETROBACTIN IMPORT SYSTEM PERMEASE PROTEIN YCLN"/>
    <property type="match status" value="1"/>
</dbReference>
<dbReference type="SUPFAM" id="SSF81345">
    <property type="entry name" value="ABC transporter involved in vitamin B12 uptake, BtuC"/>
    <property type="match status" value="1"/>
</dbReference>
<evidence type="ECO:0000256" key="1">
    <source>
        <dbReference type="ARBA" id="ARBA00004651"/>
    </source>
</evidence>
<comment type="similarity">
    <text evidence="2">Belongs to the binding-protein-dependent transport system permease family. FecCD subfamily.</text>
</comment>
<accession>A0ABW5RFN7</accession>
<evidence type="ECO:0000256" key="8">
    <source>
        <dbReference type="SAM" id="MobiDB-lite"/>
    </source>
</evidence>
<keyword evidence="11" id="KW-1185">Reference proteome</keyword>
<organism evidence="10 11">
    <name type="scientific">Gulosibacter bifidus</name>
    <dbReference type="NCBI Taxonomy" id="272239"/>
    <lineage>
        <taxon>Bacteria</taxon>
        <taxon>Bacillati</taxon>
        <taxon>Actinomycetota</taxon>
        <taxon>Actinomycetes</taxon>
        <taxon>Micrococcales</taxon>
        <taxon>Microbacteriaceae</taxon>
        <taxon>Gulosibacter</taxon>
    </lineage>
</organism>
<feature type="compositionally biased region" description="Low complexity" evidence="8">
    <location>
        <begin position="322"/>
        <end position="342"/>
    </location>
</feature>
<protein>
    <submittedName>
        <fullName evidence="10">ABC transporter permease</fullName>
    </submittedName>
</protein>
<dbReference type="InterPro" id="IPR000522">
    <property type="entry name" value="ABC_transptr_permease_BtuC"/>
</dbReference>
<keyword evidence="3" id="KW-0813">Transport</keyword>
<dbReference type="CDD" id="cd06550">
    <property type="entry name" value="TM_ABC_iron-siderophores_like"/>
    <property type="match status" value="1"/>
</dbReference>
<dbReference type="PANTHER" id="PTHR30472">
    <property type="entry name" value="FERRIC ENTEROBACTIN TRANSPORT SYSTEM PERMEASE PROTEIN"/>
    <property type="match status" value="1"/>
</dbReference>
<evidence type="ECO:0000256" key="3">
    <source>
        <dbReference type="ARBA" id="ARBA00022448"/>
    </source>
</evidence>
<dbReference type="Proteomes" id="UP001597453">
    <property type="component" value="Unassembled WGS sequence"/>
</dbReference>
<evidence type="ECO:0000256" key="2">
    <source>
        <dbReference type="ARBA" id="ARBA00007935"/>
    </source>
</evidence>
<dbReference type="Pfam" id="PF01032">
    <property type="entry name" value="FecCD"/>
    <property type="match status" value="1"/>
</dbReference>
<feature type="transmembrane region" description="Helical" evidence="9">
    <location>
        <begin position="269"/>
        <end position="290"/>
    </location>
</feature>
<reference evidence="11" key="1">
    <citation type="journal article" date="2019" name="Int. J. Syst. Evol. Microbiol.">
        <title>The Global Catalogue of Microorganisms (GCM) 10K type strain sequencing project: providing services to taxonomists for standard genome sequencing and annotation.</title>
        <authorList>
            <consortium name="The Broad Institute Genomics Platform"/>
            <consortium name="The Broad Institute Genome Sequencing Center for Infectious Disease"/>
            <person name="Wu L."/>
            <person name="Ma J."/>
        </authorList>
    </citation>
    <scope>NUCLEOTIDE SEQUENCE [LARGE SCALE GENOMIC DNA]</scope>
    <source>
        <strain evidence="11">TISTR 1511</strain>
    </source>
</reference>
<evidence type="ECO:0000256" key="7">
    <source>
        <dbReference type="ARBA" id="ARBA00023136"/>
    </source>
</evidence>
<proteinExistence type="inferred from homology"/>
<name>A0ABW5RFN7_9MICO</name>
<feature type="transmembrane region" description="Helical" evidence="9">
    <location>
        <begin position="111"/>
        <end position="129"/>
    </location>
</feature>
<keyword evidence="7 9" id="KW-0472">Membrane</keyword>
<feature type="transmembrane region" description="Helical" evidence="9">
    <location>
        <begin position="55"/>
        <end position="75"/>
    </location>
</feature>
<feature type="transmembrane region" description="Helical" evidence="9">
    <location>
        <begin position="296"/>
        <end position="315"/>
    </location>
</feature>
<dbReference type="Gene3D" id="1.10.3470.10">
    <property type="entry name" value="ABC transporter involved in vitamin B12 uptake, BtuC"/>
    <property type="match status" value="1"/>
</dbReference>
<evidence type="ECO:0000256" key="9">
    <source>
        <dbReference type="SAM" id="Phobius"/>
    </source>
</evidence>
<evidence type="ECO:0000256" key="4">
    <source>
        <dbReference type="ARBA" id="ARBA00022475"/>
    </source>
</evidence>
<feature type="transmembrane region" description="Helical" evidence="9">
    <location>
        <begin position="224"/>
        <end position="257"/>
    </location>
</feature>
<evidence type="ECO:0000256" key="5">
    <source>
        <dbReference type="ARBA" id="ARBA00022692"/>
    </source>
</evidence>
<keyword evidence="5 9" id="KW-0812">Transmembrane</keyword>
<dbReference type="EMBL" id="JBHUNF010000001">
    <property type="protein sequence ID" value="MFD2673876.1"/>
    <property type="molecule type" value="Genomic_DNA"/>
</dbReference>
<comment type="caution">
    <text evidence="10">The sequence shown here is derived from an EMBL/GenBank/DDBJ whole genome shotgun (WGS) entry which is preliminary data.</text>
</comment>
<dbReference type="RefSeq" id="WP_083524391.1">
    <property type="nucleotide sequence ID" value="NZ_JBHUNF010000001.1"/>
</dbReference>
<sequence>MNARSVTARWGLPVLAALTLAAGVISLFVGAGGAVGGSADGSVGYFWASRVPRTIALLLAGSAMALSGMIMQMLARNRFAEPSTAGTVDSAMLGVVCVLLFAPATPVLGKMAAGTIAGLLGTALFMLILRRMPKHDPVMVPLVGIMLGGVIGALTTFLAYQADILQTLSGMQSANFSAMIQGRYELMWIAGGLTLLAFIAADRFTVAGLGDNFTTNLGLDYGKILALGVIIVAMNTAIVVVHVGAVPFLGLIVPNLVAMTLGDNVRRTAPWVALLGAFLLVVSDVLGRTINWPFEVPVGLIMSIVGAAVFLGFLLRPETRKSASAPRASKPASATAPATTATGTRNGDTA</sequence>
<dbReference type="InterPro" id="IPR037294">
    <property type="entry name" value="ABC_BtuC-like"/>
</dbReference>
<keyword evidence="4" id="KW-1003">Cell membrane</keyword>